<proteinExistence type="predicted"/>
<dbReference type="InterPro" id="IPR029526">
    <property type="entry name" value="PGBD"/>
</dbReference>
<dbReference type="STRING" id="6689.A0A3R7PF20"/>
<name>A0A3R7PF20_PENVA</name>
<keyword evidence="3" id="KW-1185">Reference proteome</keyword>
<evidence type="ECO:0000259" key="1">
    <source>
        <dbReference type="Pfam" id="PF13843"/>
    </source>
</evidence>
<dbReference type="Proteomes" id="UP000283509">
    <property type="component" value="Unassembled WGS sequence"/>
</dbReference>
<sequence length="275" mass="31731">MPRERFEQITRNLHFVSSEAAHLEDDQLWKLRPVIDMFGDVFREVFVPEQNISIDKSLWKFRGRLFFKTYNPSKRARFGLKVYKLSASEGPCAGYTSVFRIYAGKDKGSIPSSQWAVMDLMERGGYIWKGYNMYCDNWYTSPTLFHFLQSRKMGAVGTVRSNWRFMPKDFKVSRKGEVAFRSSATGMLALAWMDSKQVFMLSTIHTSQMATVARRWGPDASKPQCVVDYNAGMKGDLGTSSPAHTLLRKSLKWYKKSFFTCMTLPLSIDMRFLSI</sequence>
<organism evidence="2 3">
    <name type="scientific">Penaeus vannamei</name>
    <name type="common">Whiteleg shrimp</name>
    <name type="synonym">Litopenaeus vannamei</name>
    <dbReference type="NCBI Taxonomy" id="6689"/>
    <lineage>
        <taxon>Eukaryota</taxon>
        <taxon>Metazoa</taxon>
        <taxon>Ecdysozoa</taxon>
        <taxon>Arthropoda</taxon>
        <taxon>Crustacea</taxon>
        <taxon>Multicrustacea</taxon>
        <taxon>Malacostraca</taxon>
        <taxon>Eumalacostraca</taxon>
        <taxon>Eucarida</taxon>
        <taxon>Decapoda</taxon>
        <taxon>Dendrobranchiata</taxon>
        <taxon>Penaeoidea</taxon>
        <taxon>Penaeidae</taxon>
        <taxon>Penaeus</taxon>
    </lineage>
</organism>
<accession>A0A3R7PF20</accession>
<dbReference type="EMBL" id="QCYY01000528">
    <property type="protein sequence ID" value="ROT84560.1"/>
    <property type="molecule type" value="Genomic_DNA"/>
</dbReference>
<feature type="domain" description="PiggyBac transposable element-derived protein" evidence="1">
    <location>
        <begin position="1"/>
        <end position="263"/>
    </location>
</feature>
<reference evidence="2 3" key="1">
    <citation type="submission" date="2018-04" db="EMBL/GenBank/DDBJ databases">
        <authorList>
            <person name="Zhang X."/>
            <person name="Yuan J."/>
            <person name="Li F."/>
            <person name="Xiang J."/>
        </authorList>
    </citation>
    <scope>NUCLEOTIDE SEQUENCE [LARGE SCALE GENOMIC DNA]</scope>
    <source>
        <tissue evidence="2">Muscle</tissue>
    </source>
</reference>
<comment type="caution">
    <text evidence="2">The sequence shown here is derived from an EMBL/GenBank/DDBJ whole genome shotgun (WGS) entry which is preliminary data.</text>
</comment>
<dbReference type="OrthoDB" id="6357869at2759"/>
<evidence type="ECO:0000313" key="3">
    <source>
        <dbReference type="Proteomes" id="UP000283509"/>
    </source>
</evidence>
<dbReference type="AlphaFoldDB" id="A0A3R7PF20"/>
<protein>
    <submittedName>
        <fullName evidence="2">PiggyBac transposable element-derived protein 4</fullName>
    </submittedName>
</protein>
<evidence type="ECO:0000313" key="2">
    <source>
        <dbReference type="EMBL" id="ROT84560.1"/>
    </source>
</evidence>
<dbReference type="Pfam" id="PF13843">
    <property type="entry name" value="DDE_Tnp_1_7"/>
    <property type="match status" value="1"/>
</dbReference>
<dbReference type="PANTHER" id="PTHR46599:SF3">
    <property type="entry name" value="PIGGYBAC TRANSPOSABLE ELEMENT-DERIVED PROTEIN 4"/>
    <property type="match status" value="1"/>
</dbReference>
<reference evidence="2 3" key="2">
    <citation type="submission" date="2019-01" db="EMBL/GenBank/DDBJ databases">
        <title>The decoding of complex shrimp genome reveals the adaptation for benthos swimmer, frequently molting mechanism and breeding impact on genome.</title>
        <authorList>
            <person name="Sun Y."/>
            <person name="Gao Y."/>
            <person name="Yu Y."/>
        </authorList>
    </citation>
    <scope>NUCLEOTIDE SEQUENCE [LARGE SCALE GENOMIC DNA]</scope>
    <source>
        <tissue evidence="2">Muscle</tissue>
    </source>
</reference>
<gene>
    <name evidence="2" type="ORF">C7M84_022252</name>
</gene>
<dbReference type="PANTHER" id="PTHR46599">
    <property type="entry name" value="PIGGYBAC TRANSPOSABLE ELEMENT-DERIVED PROTEIN 4"/>
    <property type="match status" value="1"/>
</dbReference>